<keyword evidence="5" id="KW-0326">Glycosidase</keyword>
<evidence type="ECO:0000313" key="7">
    <source>
        <dbReference type="Proteomes" id="UP000187429"/>
    </source>
</evidence>
<dbReference type="InterPro" id="IPR001382">
    <property type="entry name" value="Glyco_hydro_47"/>
</dbReference>
<dbReference type="SUPFAM" id="SSF48225">
    <property type="entry name" value="Seven-hairpin glycosidases"/>
    <property type="match status" value="1"/>
</dbReference>
<dbReference type="GO" id="GO:0004571">
    <property type="term" value="F:mannosyl-oligosaccharide 1,2-alpha-mannosidase activity"/>
    <property type="evidence" value="ECO:0007669"/>
    <property type="project" value="InterPro"/>
</dbReference>
<dbReference type="AlphaFoldDB" id="A0A1R1XZG4"/>
<dbReference type="GO" id="GO:0044322">
    <property type="term" value="C:endoplasmic reticulum quality control compartment"/>
    <property type="evidence" value="ECO:0007669"/>
    <property type="project" value="GOC"/>
</dbReference>
<dbReference type="EC" id="3.2.1.-" evidence="5"/>
<organism evidence="6 7">
    <name type="scientific">Smittium culicis</name>
    <dbReference type="NCBI Taxonomy" id="133412"/>
    <lineage>
        <taxon>Eukaryota</taxon>
        <taxon>Fungi</taxon>
        <taxon>Fungi incertae sedis</taxon>
        <taxon>Zoopagomycota</taxon>
        <taxon>Kickxellomycotina</taxon>
        <taxon>Harpellomycetes</taxon>
        <taxon>Harpellales</taxon>
        <taxon>Legeriomycetaceae</taxon>
        <taxon>Smittium</taxon>
    </lineage>
</organism>
<dbReference type="GO" id="GO:0016020">
    <property type="term" value="C:membrane"/>
    <property type="evidence" value="ECO:0007669"/>
    <property type="project" value="InterPro"/>
</dbReference>
<dbReference type="EMBL" id="LSSM01002886">
    <property type="protein sequence ID" value="OMJ19914.1"/>
    <property type="molecule type" value="Genomic_DNA"/>
</dbReference>
<dbReference type="InterPro" id="IPR044674">
    <property type="entry name" value="EDEM1/2/3"/>
</dbReference>
<evidence type="ECO:0000256" key="1">
    <source>
        <dbReference type="ARBA" id="ARBA00004240"/>
    </source>
</evidence>
<accession>A0A1R1XZG4</accession>
<evidence type="ECO:0000256" key="3">
    <source>
        <dbReference type="ARBA" id="ARBA00022824"/>
    </source>
</evidence>
<dbReference type="Pfam" id="PF01532">
    <property type="entry name" value="Glyco_hydro_47"/>
    <property type="match status" value="1"/>
</dbReference>
<proteinExistence type="inferred from homology"/>
<dbReference type="GO" id="GO:0005975">
    <property type="term" value="P:carbohydrate metabolic process"/>
    <property type="evidence" value="ECO:0007669"/>
    <property type="project" value="InterPro"/>
</dbReference>
<dbReference type="PANTHER" id="PTHR45679:SF5">
    <property type="entry name" value="ER DEGRADATION-ENHANCING ALPHA-MANNOSIDASE-LIKE PROTEIN 1"/>
    <property type="match status" value="1"/>
</dbReference>
<dbReference type="PRINTS" id="PR00747">
    <property type="entry name" value="GLYHDRLASE47"/>
</dbReference>
<dbReference type="Proteomes" id="UP000187429">
    <property type="component" value="Unassembled WGS sequence"/>
</dbReference>
<dbReference type="GO" id="GO:0005509">
    <property type="term" value="F:calcium ion binding"/>
    <property type="evidence" value="ECO:0007669"/>
    <property type="project" value="InterPro"/>
</dbReference>
<sequence>MNLSKPSADIVDENGKEWVYKGELLALARELGWRLLPAFEASINNVPFPRVNLRHGYFSKEISETCTAGAGSLILEFATLSRLTNETIFNDVAMAAVKQLWFNRSKSDLLGNSFNINTSKWVSEFAGVSAGIDSFYEYLFKGGIYLENQELLDIFSNAYQAILYNSRDTATGYIFGNVDMHQSLLNIWWIDALSAYFPGLMVQVGDIPGAQRSYMVYYHLWRKYRSMPERFNISLKNLQISFYPLRPEFIESTYFLYTATKDPFYLEVGEMILNDINSSMRTKCGFGSLRDLFDRKIDDRMESFALSETFKYLYLLFDTGKVINFCT</sequence>
<dbReference type="GO" id="GO:0036503">
    <property type="term" value="P:ERAD pathway"/>
    <property type="evidence" value="ECO:0007669"/>
    <property type="project" value="UniProtKB-ARBA"/>
</dbReference>
<protein>
    <recommendedName>
        <fullName evidence="5">alpha-1,2-Mannosidase</fullName>
        <ecNumber evidence="5">3.2.1.-</ecNumber>
    </recommendedName>
</protein>
<dbReference type="InterPro" id="IPR012341">
    <property type="entry name" value="6hp_glycosidase-like_sf"/>
</dbReference>
<comment type="caution">
    <text evidence="6">The sequence shown here is derived from an EMBL/GenBank/DDBJ whole genome shotgun (WGS) entry which is preliminary data.</text>
</comment>
<dbReference type="InterPro" id="IPR036026">
    <property type="entry name" value="Seven-hairpin_glycosidases"/>
</dbReference>
<comment type="subcellular location">
    <subcellularLocation>
        <location evidence="1">Endoplasmic reticulum</location>
    </subcellularLocation>
</comment>
<name>A0A1R1XZG4_9FUNG</name>
<evidence type="ECO:0000256" key="2">
    <source>
        <dbReference type="ARBA" id="ARBA00007658"/>
    </source>
</evidence>
<keyword evidence="7" id="KW-1185">Reference proteome</keyword>
<reference evidence="7" key="1">
    <citation type="submission" date="2017-01" db="EMBL/GenBank/DDBJ databases">
        <authorList>
            <person name="Wang Y."/>
            <person name="White M."/>
            <person name="Kvist S."/>
            <person name="Moncalvo J.-M."/>
        </authorList>
    </citation>
    <scope>NUCLEOTIDE SEQUENCE [LARGE SCALE GENOMIC DNA]</scope>
    <source>
        <strain evidence="7">ID-206-W2</strain>
    </source>
</reference>
<keyword evidence="5" id="KW-0378">Hydrolase</keyword>
<keyword evidence="3" id="KW-0256">Endoplasmic reticulum</keyword>
<evidence type="ECO:0000256" key="5">
    <source>
        <dbReference type="RuleBase" id="RU361193"/>
    </source>
</evidence>
<dbReference type="GO" id="GO:1904380">
    <property type="term" value="P:endoplasmic reticulum mannose trimming"/>
    <property type="evidence" value="ECO:0007669"/>
    <property type="project" value="InterPro"/>
</dbReference>
<dbReference type="OrthoDB" id="8118055at2759"/>
<comment type="similarity">
    <text evidence="2 5">Belongs to the glycosyl hydrolase 47 family.</text>
</comment>
<dbReference type="Gene3D" id="1.50.10.10">
    <property type="match status" value="1"/>
</dbReference>
<gene>
    <name evidence="6" type="ORF">AYI69_g6431</name>
</gene>
<evidence type="ECO:0000313" key="6">
    <source>
        <dbReference type="EMBL" id="OMJ19914.1"/>
    </source>
</evidence>
<keyword evidence="4" id="KW-0325">Glycoprotein</keyword>
<dbReference type="PANTHER" id="PTHR45679">
    <property type="entry name" value="ER DEGRADATION-ENHANCING ALPHA-MANNOSIDASE-LIKE PROTEIN 2"/>
    <property type="match status" value="1"/>
</dbReference>
<evidence type="ECO:0000256" key="4">
    <source>
        <dbReference type="ARBA" id="ARBA00023180"/>
    </source>
</evidence>